<dbReference type="KEGG" id="thl:TEH_15910"/>
<dbReference type="Proteomes" id="UP000002663">
    <property type="component" value="Chromosome"/>
</dbReference>
<evidence type="ECO:0000313" key="2">
    <source>
        <dbReference type="EMBL" id="BAK94918.1"/>
    </source>
</evidence>
<dbReference type="Pfam" id="PF04266">
    <property type="entry name" value="ASCH"/>
    <property type="match status" value="1"/>
</dbReference>
<feature type="domain" description="ASCH" evidence="1">
    <location>
        <begin position="28"/>
        <end position="150"/>
    </location>
</feature>
<dbReference type="InterPro" id="IPR015947">
    <property type="entry name" value="PUA-like_sf"/>
</dbReference>
<organism evidence="2 3">
    <name type="scientific">Tetragenococcus halophilus (strain DSM 20338 / JCM 20259 / NCIMB 9735 / NBRC 12172)</name>
    <name type="common">Pediococcus halophilus</name>
    <dbReference type="NCBI Taxonomy" id="945021"/>
    <lineage>
        <taxon>Bacteria</taxon>
        <taxon>Bacillati</taxon>
        <taxon>Bacillota</taxon>
        <taxon>Bacilli</taxon>
        <taxon>Lactobacillales</taxon>
        <taxon>Enterococcaceae</taxon>
        <taxon>Tetragenococcus</taxon>
    </lineage>
</organism>
<dbReference type="PANTHER" id="PTHR39203:SF1">
    <property type="entry name" value="CYTOPLASMIC PROTEIN"/>
    <property type="match status" value="1"/>
</dbReference>
<dbReference type="RefSeq" id="WP_014124964.1">
    <property type="nucleotide sequence ID" value="NC_016052.1"/>
</dbReference>
<accession>A0AAN1SIQ4</accession>
<dbReference type="AlphaFoldDB" id="A0AAN1SIQ4"/>
<dbReference type="CDD" id="cd06553">
    <property type="entry name" value="ASCH_Ef3133_like"/>
    <property type="match status" value="1"/>
</dbReference>
<dbReference type="PIRSF" id="PIRSF021320">
    <property type="entry name" value="DUF984"/>
    <property type="match status" value="1"/>
</dbReference>
<dbReference type="EMBL" id="AP012046">
    <property type="protein sequence ID" value="BAK94918.1"/>
    <property type="molecule type" value="Genomic_DNA"/>
</dbReference>
<evidence type="ECO:0000259" key="1">
    <source>
        <dbReference type="SMART" id="SM01022"/>
    </source>
</evidence>
<dbReference type="InterPro" id="IPR007374">
    <property type="entry name" value="ASCH_domain"/>
</dbReference>
<dbReference type="InterPro" id="IPR009326">
    <property type="entry name" value="DUF984"/>
</dbReference>
<name>A0AAN1SIQ4_TETHN</name>
<reference evidence="2 3" key="1">
    <citation type="submission" date="2011-01" db="EMBL/GenBank/DDBJ databases">
        <title>Whole genome sequence of Tetragenococcus halophilus NBRC 12172.</title>
        <authorList>
            <person name="Nakazawa H."/>
            <person name="Omata S."/>
            <person name="Koga C."/>
            <person name="Watanabe Y."/>
            <person name="Katano Y."/>
            <person name="Ito N."/>
            <person name="Tsukatani N."/>
            <person name="Ankai A."/>
            <person name="Oguchi A."/>
            <person name="Fukui S."/>
            <person name="Yashiro I."/>
            <person name="Kamata S."/>
            <person name="Hashimoto Y."/>
            <person name="Yamazaki J."/>
            <person name="Taguchi H."/>
            <person name="Tanaka A."/>
            <person name="Koyama T."/>
            <person name="Ichige A."/>
            <person name="Hanya Y."/>
            <person name="Tanikawa S."/>
            <person name="Yamazaki S."/>
            <person name="Fujita N."/>
        </authorList>
    </citation>
    <scope>NUCLEOTIDE SEQUENCE [LARGE SCALE GENOMIC DNA]</scope>
    <source>
        <strain evidence="3">DSM 20338 / JCM 20259 / NCIMB 9735 / NBRC 12172</strain>
    </source>
</reference>
<evidence type="ECO:0000313" key="3">
    <source>
        <dbReference type="Proteomes" id="UP000002663"/>
    </source>
</evidence>
<dbReference type="PANTHER" id="PTHR39203">
    <property type="entry name" value="CYTOPLASMIC PROTEIN-RELATED"/>
    <property type="match status" value="1"/>
</dbReference>
<proteinExistence type="predicted"/>
<dbReference type="SMART" id="SM01022">
    <property type="entry name" value="ASCH"/>
    <property type="match status" value="1"/>
</dbReference>
<gene>
    <name evidence="2" type="ordered locus">TEH_15910</name>
</gene>
<sequence length="151" mass="17409">MNNQTEIENYWKQFVKEKGISATNYSAWSFGDSKQMADELAELVVKGDKTATTSAYDLYEIGEKIPEVGEYNMILDGNHHPVCITQTKVAEIVPFNFVSAEHAYHEGEGDRTLSYWRKVHEDFFKREYADANKTFSEDIPCLCEVFKVVYK</sequence>
<dbReference type="Gene3D" id="3.10.400.10">
    <property type="entry name" value="Sulfate adenylyltransferase"/>
    <property type="match status" value="1"/>
</dbReference>
<dbReference type="SUPFAM" id="SSF88697">
    <property type="entry name" value="PUA domain-like"/>
    <property type="match status" value="1"/>
</dbReference>
<protein>
    <recommendedName>
        <fullName evidence="1">ASCH domain-containing protein</fullName>
    </recommendedName>
</protein>